<evidence type="ECO:0000256" key="2">
    <source>
        <dbReference type="ARBA" id="ARBA00022801"/>
    </source>
</evidence>
<keyword evidence="4" id="KW-0472">Membrane</keyword>
<dbReference type="EMBL" id="LRBP01000016">
    <property type="protein sequence ID" value="OII73321.1"/>
    <property type="molecule type" value="Genomic_DNA"/>
</dbReference>
<comment type="similarity">
    <text evidence="3">Belongs to the cyclic nucleotide phosphodiesterase family.</text>
</comment>
<evidence type="ECO:0000256" key="1">
    <source>
        <dbReference type="ARBA" id="ARBA00022723"/>
    </source>
</evidence>
<keyword evidence="1 3" id="KW-0479">Metal-binding</keyword>
<feature type="domain" description="PDEase" evidence="5">
    <location>
        <begin position="839"/>
        <end position="1203"/>
    </location>
</feature>
<dbReference type="InterPro" id="IPR036971">
    <property type="entry name" value="PDEase_catalytic_dom_sf"/>
</dbReference>
<evidence type="ECO:0000313" key="6">
    <source>
        <dbReference type="EMBL" id="OII73321.1"/>
    </source>
</evidence>
<dbReference type="Pfam" id="PF00233">
    <property type="entry name" value="PDEase_I"/>
    <property type="match status" value="2"/>
</dbReference>
<dbReference type="InterPro" id="IPR002073">
    <property type="entry name" value="PDEase_catalytic_dom"/>
</dbReference>
<dbReference type="PROSITE" id="PS00126">
    <property type="entry name" value="PDEASE_I_1"/>
    <property type="match status" value="1"/>
</dbReference>
<dbReference type="GO" id="GO:0046872">
    <property type="term" value="F:metal ion binding"/>
    <property type="evidence" value="ECO:0007669"/>
    <property type="project" value="UniProtKB-KW"/>
</dbReference>
<dbReference type="InterPro" id="IPR023174">
    <property type="entry name" value="PDEase_CS"/>
</dbReference>
<evidence type="ECO:0000313" key="7">
    <source>
        <dbReference type="Proteomes" id="UP000186176"/>
    </source>
</evidence>
<dbReference type="SUPFAM" id="SSF109604">
    <property type="entry name" value="HD-domain/PDEase-like"/>
    <property type="match status" value="1"/>
</dbReference>
<dbReference type="RefSeq" id="XP_028874664.1">
    <property type="nucleotide sequence ID" value="XM_029019544.1"/>
</dbReference>
<gene>
    <name evidence="6" type="ORF">cubi_02533</name>
</gene>
<evidence type="ECO:0000256" key="3">
    <source>
        <dbReference type="RuleBase" id="RU363067"/>
    </source>
</evidence>
<dbReference type="PANTHER" id="PTHR11347">
    <property type="entry name" value="CYCLIC NUCLEOTIDE PHOSPHODIESTERASE"/>
    <property type="match status" value="1"/>
</dbReference>
<dbReference type="Gene3D" id="1.10.1300.10">
    <property type="entry name" value="3'5'-cyclic nucleotide phosphodiesterase, catalytic domain"/>
    <property type="match status" value="1"/>
</dbReference>
<reference evidence="6 7" key="1">
    <citation type="submission" date="2016-10" db="EMBL/GenBank/DDBJ databases">
        <title>Reductive evolution of mitochondrial metabolism and differential evolution of invasion-related proteins in Cryptosporidium.</title>
        <authorList>
            <person name="Liu S."/>
            <person name="Roellig D.M."/>
            <person name="Guo Y."/>
            <person name="Li N."/>
            <person name="Frace M.A."/>
            <person name="Tang K."/>
            <person name="Zhang L."/>
            <person name="Feng Y."/>
            <person name="Xiao L."/>
        </authorList>
    </citation>
    <scope>NUCLEOTIDE SEQUENCE [LARGE SCALE GENOMIC DNA]</scope>
    <source>
        <strain evidence="6">39726</strain>
    </source>
</reference>
<dbReference type="GO" id="GO:0007165">
    <property type="term" value="P:signal transduction"/>
    <property type="evidence" value="ECO:0007669"/>
    <property type="project" value="InterPro"/>
</dbReference>
<evidence type="ECO:0000259" key="5">
    <source>
        <dbReference type="PROSITE" id="PS51845"/>
    </source>
</evidence>
<dbReference type="AlphaFoldDB" id="A0A1J4MGH3"/>
<keyword evidence="4" id="KW-1133">Transmembrane helix</keyword>
<dbReference type="GO" id="GO:0004114">
    <property type="term" value="F:3',5'-cyclic-nucleotide phosphodiesterase activity"/>
    <property type="evidence" value="ECO:0007669"/>
    <property type="project" value="InterPro"/>
</dbReference>
<dbReference type="PROSITE" id="PS51845">
    <property type="entry name" value="PDEASE_I_2"/>
    <property type="match status" value="1"/>
</dbReference>
<feature type="transmembrane region" description="Helical" evidence="4">
    <location>
        <begin position="272"/>
        <end position="291"/>
    </location>
</feature>
<proteinExistence type="inferred from homology"/>
<protein>
    <recommendedName>
        <fullName evidence="3">Phosphodiesterase</fullName>
        <ecNumber evidence="3">3.1.4.-</ecNumber>
    </recommendedName>
</protein>
<dbReference type="Proteomes" id="UP000186176">
    <property type="component" value="Unassembled WGS sequence"/>
</dbReference>
<keyword evidence="4" id="KW-0812">Transmembrane</keyword>
<accession>A0A1J4MGH3</accession>
<feature type="transmembrane region" description="Helical" evidence="4">
    <location>
        <begin position="40"/>
        <end position="64"/>
    </location>
</feature>
<keyword evidence="2 3" id="KW-0378">Hydrolase</keyword>
<feature type="transmembrane region" description="Helical" evidence="4">
    <location>
        <begin position="84"/>
        <end position="102"/>
    </location>
</feature>
<name>A0A1J4MGH3_9CRYT</name>
<comment type="cofactor">
    <cofactor evidence="3">
        <name>a divalent metal cation</name>
        <dbReference type="ChEBI" id="CHEBI:60240"/>
    </cofactor>
    <text evidence="3">Binds 2 divalent metal cations per subunit. Site 1 may preferentially bind zinc ions, while site 2 has a preference for magnesium and/or manganese ions.</text>
</comment>
<dbReference type="OrthoDB" id="189220at2759"/>
<keyword evidence="7" id="KW-1185">Reference proteome</keyword>
<dbReference type="VEuPathDB" id="CryptoDB:cubi_02533"/>
<evidence type="ECO:0000256" key="4">
    <source>
        <dbReference type="SAM" id="Phobius"/>
    </source>
</evidence>
<dbReference type="GeneID" id="39979323"/>
<organism evidence="6 7">
    <name type="scientific">Cryptosporidium ubiquitum</name>
    <dbReference type="NCBI Taxonomy" id="857276"/>
    <lineage>
        <taxon>Eukaryota</taxon>
        <taxon>Sar</taxon>
        <taxon>Alveolata</taxon>
        <taxon>Apicomplexa</taxon>
        <taxon>Conoidasida</taxon>
        <taxon>Coccidia</taxon>
        <taxon>Eucoccidiorida</taxon>
        <taxon>Eimeriorina</taxon>
        <taxon>Cryptosporidiidae</taxon>
        <taxon>Cryptosporidium</taxon>
    </lineage>
</organism>
<comment type="caution">
    <text evidence="6">The sequence shown here is derived from an EMBL/GenBank/DDBJ whole genome shotgun (WGS) entry which is preliminary data.</text>
</comment>
<dbReference type="EC" id="3.1.4.-" evidence="3"/>
<sequence length="1212" mass="141819">MFKKERVSKLSYKEKKYTTEEIYNGITYGRIGWKSLGWNLWLGISISCVILIWIAIYTSRLLLIAYRLKNDDNLINELMFEEQITTYGYNVGCLSLSILAFCRMENNPNLLNIPVRLGLSNQILKQRYILRNSLEKLNEINYPKSKIENKSIIEEMIEDTVTLLKDLVPLNFILEDQPSPISPAPPPYYVPNRTSITEEEIRNSTESDSTTFLAAKYLCNNTEYISELSDSLKFKALNISNPAKLFDLDYLNAYFKQNDIIRYRSTNKILTSHYVIVTLMAIITLIVFYFGSNDYFQKKKRLELMDICKKQINDIFNQILNVDEANRDLIRRKFRPVSEIFKNLKFVCDGIIMDYREEVQGDIIFSLESLSKVIGEFQHCVGLAEKFCEILDNEINLNKKTIYEPIKVNEIIENDISSNNITNNSHHFSDNVTNEIGLHSGIKEFNEILYSMLNVLSPKVDKTIFWDIIQVRDDSLIPVSMVNSIGEVSTNIRQVIEGNWNRISSFKEEKKEYSFLTIDISPRILSKNIQENKKIEKPNNNYEPYRYEINYFLEALNGITRSFHLLVAKRMASCVFGGILISHGNFGDLRGELQVNELKYTRNISGITLIIPIKKNPKNFSKSNSLVKSLSSIGNQDIKIYTCGLDFKVSKIIKSISKILKVPYLVIENWEIREKDDIIDYLLERPGYWLIDTSIIHLLGGKSKYITKLYSQNFYLDNNIDIILLTTFGKVEVISEYNNDINLNQFYYSLKYFLSGKKFQIQQSSSKINFAQENKIPCDYKQIIKLLNRPISEINEDLFREVGQISQVTGKDSLLIENNFLKLVNIKELFYIQKSNKKENETLESIEDKNCDIRKPEILFKEWYNIDLLELSIEEIKEIASFLIYYRFREVIRDKDDYEEDVLSWPINQKKIKNFVSELIKYYHEENPFHNFYHVVSISITLNNWLDKPSVRHYVNSLEAYCLIISSLAHDLDHPGITNEMFGELKIVSRKILQEYVTEEEYFEYLQNNTLSTLNIYNGFSVLENHHSSLLFVILNNESSNIMPPSTSKLYPELRKMMINSIILTDMFHHKYLRGLLSSFNESYFSAQSSMEIKEYRKNLYLSILLHSADISNPLMNTNIYLKWSRLVYEELENQKKLKLMLDIPLNNTTDNYNYIDLQTSFINTTCIPYFQALLKFDPELIQDCIQNLYFNSKYFTKIDQKRTKDSTLSTV</sequence>